<comment type="catalytic activity">
    <reaction evidence="1">
        <text>ATP + protein L-histidine = ADP + protein N-phospho-L-histidine.</text>
        <dbReference type="EC" id="2.7.13.3"/>
    </reaction>
</comment>
<evidence type="ECO:0000256" key="5">
    <source>
        <dbReference type="ARBA" id="ARBA00022679"/>
    </source>
</evidence>
<keyword evidence="7" id="KW-0902">Two-component regulatory system</keyword>
<dbReference type="InterPro" id="IPR004358">
    <property type="entry name" value="Sig_transdc_His_kin-like_C"/>
</dbReference>
<evidence type="ECO:0000256" key="1">
    <source>
        <dbReference type="ARBA" id="ARBA00000085"/>
    </source>
</evidence>
<keyword evidence="8" id="KW-0175">Coiled coil</keyword>
<keyword evidence="9" id="KW-0472">Membrane</keyword>
<dbReference type="PANTHER" id="PTHR45453:SF1">
    <property type="entry name" value="PHOSPHATE REGULON SENSOR PROTEIN PHOR"/>
    <property type="match status" value="1"/>
</dbReference>
<keyword evidence="9" id="KW-0812">Transmembrane</keyword>
<dbReference type="InterPro" id="IPR036097">
    <property type="entry name" value="HisK_dim/P_sf"/>
</dbReference>
<comment type="caution">
    <text evidence="11">The sequence shown here is derived from an EMBL/GenBank/DDBJ whole genome shotgun (WGS) entry which is preliminary data.</text>
</comment>
<name>W4V4D3_9FIRM</name>
<dbReference type="InterPro" id="IPR003661">
    <property type="entry name" value="HisK_dim/P_dom"/>
</dbReference>
<dbReference type="AlphaFoldDB" id="W4V4D3"/>
<dbReference type="SMART" id="SM00387">
    <property type="entry name" value="HATPase_c"/>
    <property type="match status" value="1"/>
</dbReference>
<dbReference type="GO" id="GO:0016036">
    <property type="term" value="P:cellular response to phosphate starvation"/>
    <property type="evidence" value="ECO:0007669"/>
    <property type="project" value="TreeGrafter"/>
</dbReference>
<dbReference type="Gene3D" id="1.10.287.130">
    <property type="match status" value="1"/>
</dbReference>
<evidence type="ECO:0000256" key="3">
    <source>
        <dbReference type="ARBA" id="ARBA00012438"/>
    </source>
</evidence>
<dbReference type="Proteomes" id="UP000019109">
    <property type="component" value="Unassembled WGS sequence"/>
</dbReference>
<evidence type="ECO:0000259" key="10">
    <source>
        <dbReference type="PROSITE" id="PS50109"/>
    </source>
</evidence>
<organism evidence="11 12">
    <name type="scientific">Acetivibrio straminisolvens JCM 21531</name>
    <dbReference type="NCBI Taxonomy" id="1294263"/>
    <lineage>
        <taxon>Bacteria</taxon>
        <taxon>Bacillati</taxon>
        <taxon>Bacillota</taxon>
        <taxon>Clostridia</taxon>
        <taxon>Eubacteriales</taxon>
        <taxon>Oscillospiraceae</taxon>
        <taxon>Acetivibrio</taxon>
    </lineage>
</organism>
<keyword evidence="5" id="KW-0808">Transferase</keyword>
<gene>
    <name evidence="11" type="ORF">JCM21531_1405</name>
</gene>
<dbReference type="Pfam" id="PF02518">
    <property type="entry name" value="HATPase_c"/>
    <property type="match status" value="1"/>
</dbReference>
<evidence type="ECO:0000256" key="7">
    <source>
        <dbReference type="ARBA" id="ARBA00023012"/>
    </source>
</evidence>
<dbReference type="EMBL" id="BAVR01000012">
    <property type="protein sequence ID" value="GAE87992.1"/>
    <property type="molecule type" value="Genomic_DNA"/>
</dbReference>
<dbReference type="STRING" id="1294263.JCM21531_1405"/>
<evidence type="ECO:0000256" key="9">
    <source>
        <dbReference type="SAM" id="Phobius"/>
    </source>
</evidence>
<dbReference type="GO" id="GO:0004721">
    <property type="term" value="F:phosphoprotein phosphatase activity"/>
    <property type="evidence" value="ECO:0007669"/>
    <property type="project" value="TreeGrafter"/>
</dbReference>
<reference evidence="11" key="1">
    <citation type="journal article" date="2014" name="Genome Announc.">
        <title>Draft Genome Sequence of Clostridium straminisolvens Strain JCM 21531T, Isolated from a Cellulose-Degrading Bacterial Community.</title>
        <authorList>
            <person name="Yuki M."/>
            <person name="Oshima K."/>
            <person name="Suda W."/>
            <person name="Sakamoto M."/>
            <person name="Kitamura K."/>
            <person name="Iida T."/>
            <person name="Hattori M."/>
            <person name="Ohkuma M."/>
        </authorList>
    </citation>
    <scope>NUCLEOTIDE SEQUENCE [LARGE SCALE GENOMIC DNA]</scope>
    <source>
        <strain evidence="11">JCM 21531</strain>
    </source>
</reference>
<dbReference type="PRINTS" id="PR00344">
    <property type="entry name" value="BCTRLSENSOR"/>
</dbReference>
<dbReference type="GO" id="GO:0000155">
    <property type="term" value="F:phosphorelay sensor kinase activity"/>
    <property type="evidence" value="ECO:0007669"/>
    <property type="project" value="InterPro"/>
</dbReference>
<evidence type="ECO:0000256" key="2">
    <source>
        <dbReference type="ARBA" id="ARBA00004370"/>
    </source>
</evidence>
<dbReference type="InterPro" id="IPR050351">
    <property type="entry name" value="BphY/WalK/GraS-like"/>
</dbReference>
<comment type="subcellular location">
    <subcellularLocation>
        <location evidence="2">Membrane</location>
    </subcellularLocation>
</comment>
<dbReference type="RefSeq" id="WP_038287915.1">
    <property type="nucleotide sequence ID" value="NZ_BAVR01000012.1"/>
</dbReference>
<feature type="transmembrane region" description="Helical" evidence="9">
    <location>
        <begin position="9"/>
        <end position="29"/>
    </location>
</feature>
<dbReference type="InterPro" id="IPR003594">
    <property type="entry name" value="HATPase_dom"/>
</dbReference>
<keyword evidence="9" id="KW-1133">Transmembrane helix</keyword>
<dbReference type="PANTHER" id="PTHR45453">
    <property type="entry name" value="PHOSPHATE REGULON SENSOR PROTEIN PHOR"/>
    <property type="match status" value="1"/>
</dbReference>
<dbReference type="PROSITE" id="PS50109">
    <property type="entry name" value="HIS_KIN"/>
    <property type="match status" value="1"/>
</dbReference>
<feature type="coiled-coil region" evidence="8">
    <location>
        <begin position="180"/>
        <end position="245"/>
    </location>
</feature>
<dbReference type="CDD" id="cd00075">
    <property type="entry name" value="HATPase"/>
    <property type="match status" value="1"/>
</dbReference>
<evidence type="ECO:0000256" key="8">
    <source>
        <dbReference type="SAM" id="Coils"/>
    </source>
</evidence>
<dbReference type="InterPro" id="IPR036890">
    <property type="entry name" value="HATPase_C_sf"/>
</dbReference>
<dbReference type="InterPro" id="IPR005467">
    <property type="entry name" value="His_kinase_dom"/>
</dbReference>
<dbReference type="SMART" id="SM00388">
    <property type="entry name" value="HisKA"/>
    <property type="match status" value="1"/>
</dbReference>
<accession>W4V4D3</accession>
<dbReference type="EC" id="2.7.13.3" evidence="3"/>
<dbReference type="Gene3D" id="3.30.565.10">
    <property type="entry name" value="Histidine kinase-like ATPase, C-terminal domain"/>
    <property type="match status" value="1"/>
</dbReference>
<dbReference type="SUPFAM" id="SSF47384">
    <property type="entry name" value="Homodimeric domain of signal transducing histidine kinase"/>
    <property type="match status" value="1"/>
</dbReference>
<feature type="domain" description="Histidine kinase" evidence="10">
    <location>
        <begin position="196"/>
        <end position="410"/>
    </location>
</feature>
<proteinExistence type="predicted"/>
<protein>
    <recommendedName>
        <fullName evidence="3">histidine kinase</fullName>
        <ecNumber evidence="3">2.7.13.3</ecNumber>
    </recommendedName>
</protein>
<dbReference type="CDD" id="cd00082">
    <property type="entry name" value="HisKA"/>
    <property type="match status" value="1"/>
</dbReference>
<evidence type="ECO:0000256" key="4">
    <source>
        <dbReference type="ARBA" id="ARBA00022553"/>
    </source>
</evidence>
<evidence type="ECO:0000313" key="11">
    <source>
        <dbReference type="EMBL" id="GAE87992.1"/>
    </source>
</evidence>
<dbReference type="OrthoDB" id="9773956at2"/>
<sequence>MFRNREQQLLVLFALITTVFFSILLIITLSNSHNNFVSEVVERDIAVIGRLVMSHPELEKDIAAAFSSSLNEEYYVEGLKAAAMLGYTEDFVTDTGFLKQSKIKYITEVIVPGTLIFFAFFICAYILLNRVFKKMTLISKEIENVMDGQANINLPEDTEGDTAILCYNVNQLTSRMNSLIEKLQTEKNFLKSMMSNMSHQIKTPIASLKMFNEILEKDGEKAEVRKEFIQRNTRLIERIERLVENLLKYSKMHSGAIKLNICKGCITDVLNDILDALYPIFKSRNQQVIAKFNDIGESSFDADWMYEALANIIKNASDYTEQGKSIEISAFKDIEGIKIRIKDTGPGISSEDKGRIFEPFYTGRTSLKSNAKHRTGIGLALSKIVIEKHNGYITLDTSPGKGSTFTVILP</sequence>
<keyword evidence="12" id="KW-1185">Reference proteome</keyword>
<evidence type="ECO:0000313" key="12">
    <source>
        <dbReference type="Proteomes" id="UP000019109"/>
    </source>
</evidence>
<evidence type="ECO:0000256" key="6">
    <source>
        <dbReference type="ARBA" id="ARBA00022777"/>
    </source>
</evidence>
<feature type="transmembrane region" description="Helical" evidence="9">
    <location>
        <begin position="109"/>
        <end position="128"/>
    </location>
</feature>
<dbReference type="GO" id="GO:0005886">
    <property type="term" value="C:plasma membrane"/>
    <property type="evidence" value="ECO:0007669"/>
    <property type="project" value="TreeGrafter"/>
</dbReference>
<keyword evidence="6" id="KW-0418">Kinase</keyword>
<keyword evidence="4" id="KW-0597">Phosphoprotein</keyword>
<dbReference type="SUPFAM" id="SSF55874">
    <property type="entry name" value="ATPase domain of HSP90 chaperone/DNA topoisomerase II/histidine kinase"/>
    <property type="match status" value="1"/>
</dbReference>
<dbReference type="Pfam" id="PF00512">
    <property type="entry name" value="HisKA"/>
    <property type="match status" value="1"/>
</dbReference>